<feature type="transmembrane region" description="Helical" evidence="2">
    <location>
        <begin position="188"/>
        <end position="207"/>
    </location>
</feature>
<evidence type="ECO:0000313" key="3">
    <source>
        <dbReference type="EMBL" id="MFC7058472.1"/>
    </source>
</evidence>
<protein>
    <submittedName>
        <fullName evidence="3">CbtA family protein</fullName>
    </submittedName>
</protein>
<keyword evidence="2" id="KW-0472">Membrane</keyword>
<dbReference type="EMBL" id="JBHSZI010000001">
    <property type="protein sequence ID" value="MFC7058472.1"/>
    <property type="molecule type" value="Genomic_DNA"/>
</dbReference>
<keyword evidence="2" id="KW-1133">Transmembrane helix</keyword>
<reference evidence="3 4" key="1">
    <citation type="journal article" date="2019" name="Int. J. Syst. Evol. Microbiol.">
        <title>The Global Catalogue of Microorganisms (GCM) 10K type strain sequencing project: providing services to taxonomists for standard genome sequencing and annotation.</title>
        <authorList>
            <consortium name="The Broad Institute Genomics Platform"/>
            <consortium name="The Broad Institute Genome Sequencing Center for Infectious Disease"/>
            <person name="Wu L."/>
            <person name="Ma J."/>
        </authorList>
    </citation>
    <scope>NUCLEOTIDE SEQUENCE [LARGE SCALE GENOMIC DNA]</scope>
    <source>
        <strain evidence="3 4">JCM 30072</strain>
    </source>
</reference>
<evidence type="ECO:0000256" key="1">
    <source>
        <dbReference type="SAM" id="MobiDB-lite"/>
    </source>
</evidence>
<feature type="transmembrane region" description="Helical" evidence="2">
    <location>
        <begin position="91"/>
        <end position="108"/>
    </location>
</feature>
<feature type="region of interest" description="Disordered" evidence="1">
    <location>
        <begin position="217"/>
        <end position="236"/>
    </location>
</feature>
<evidence type="ECO:0000256" key="2">
    <source>
        <dbReference type="SAM" id="Phobius"/>
    </source>
</evidence>
<keyword evidence="4" id="KW-1185">Reference proteome</keyword>
<sequence>MIFDALKRGVGAGVVAGVAYGLFMAFVENPLITYMEEFGHDHGHSPAVSELTTNVVSIGSGVLWGILLGTVFGVAYYLFEPTLPGTRGWRAAVLAGAGFLTVSGVPWLGLPPATPVTEQTLAPETRLAVYAGLMVLGAVLCALSIVAFRRVRTRGTVLALGAAAAPFALGMLPVVLVPGGHTDAPDTLVTTFRSLVVMSQLGLWALIAATYTRLDRDGPAGQSVSEVSGASPATGD</sequence>
<dbReference type="Pfam" id="PF09490">
    <property type="entry name" value="CbtA"/>
    <property type="match status" value="1"/>
</dbReference>
<name>A0ABD5W3D7_9EURY</name>
<dbReference type="RefSeq" id="WP_267161173.1">
    <property type="nucleotide sequence ID" value="NZ_CP112972.1"/>
</dbReference>
<feature type="transmembrane region" description="Helical" evidence="2">
    <location>
        <begin position="155"/>
        <end position="176"/>
    </location>
</feature>
<dbReference type="Proteomes" id="UP001596445">
    <property type="component" value="Unassembled WGS sequence"/>
</dbReference>
<evidence type="ECO:0000313" key="4">
    <source>
        <dbReference type="Proteomes" id="UP001596445"/>
    </source>
</evidence>
<dbReference type="AlphaFoldDB" id="A0ABD5W3D7"/>
<feature type="transmembrane region" description="Helical" evidence="2">
    <location>
        <begin position="12"/>
        <end position="35"/>
    </location>
</feature>
<dbReference type="GeneID" id="76630468"/>
<keyword evidence="2" id="KW-0812">Transmembrane</keyword>
<organism evidence="3 4">
    <name type="scientific">Halovenus salina</name>
    <dbReference type="NCBI Taxonomy" id="1510225"/>
    <lineage>
        <taxon>Archaea</taxon>
        <taxon>Methanobacteriati</taxon>
        <taxon>Methanobacteriota</taxon>
        <taxon>Stenosarchaea group</taxon>
        <taxon>Halobacteria</taxon>
        <taxon>Halobacteriales</taxon>
        <taxon>Haloarculaceae</taxon>
        <taxon>Halovenus</taxon>
    </lineage>
</organism>
<feature type="transmembrane region" description="Helical" evidence="2">
    <location>
        <begin position="55"/>
        <end position="79"/>
    </location>
</feature>
<comment type="caution">
    <text evidence="3">The sequence shown here is derived from an EMBL/GenBank/DDBJ whole genome shotgun (WGS) entry which is preliminary data.</text>
</comment>
<gene>
    <name evidence="3" type="ORF">ACFQQG_10140</name>
</gene>
<feature type="transmembrane region" description="Helical" evidence="2">
    <location>
        <begin position="128"/>
        <end position="148"/>
    </location>
</feature>
<proteinExistence type="predicted"/>
<dbReference type="InterPro" id="IPR012666">
    <property type="entry name" value="CbtA_put"/>
</dbReference>
<accession>A0ABD5W3D7</accession>